<dbReference type="RefSeq" id="WP_095721196.1">
    <property type="nucleotide sequence ID" value="NZ_NTFS01000060.1"/>
</dbReference>
<dbReference type="InterPro" id="IPR010982">
    <property type="entry name" value="Lambda_DNA-bd_dom_sf"/>
</dbReference>
<dbReference type="CDD" id="cd00093">
    <property type="entry name" value="HTH_XRE"/>
    <property type="match status" value="1"/>
</dbReference>
<dbReference type="EMBL" id="NTFS01000060">
    <property type="protein sequence ID" value="PAX58349.1"/>
    <property type="molecule type" value="Genomic_DNA"/>
</dbReference>
<evidence type="ECO:0000313" key="4">
    <source>
        <dbReference type="Proteomes" id="UP000218238"/>
    </source>
</evidence>
<evidence type="ECO:0000313" key="3">
    <source>
        <dbReference type="EMBL" id="PAX58349.1"/>
    </source>
</evidence>
<dbReference type="AlphaFoldDB" id="A0A2A2TLQ7"/>
<reference evidence="3 4" key="1">
    <citation type="submission" date="2017-08" db="EMBL/GenBank/DDBJ databases">
        <title>Draft genome sequence of filamentous cyanobacterium Calothrix elsteri CCALA 953.</title>
        <authorList>
            <person name="Gagunashvili A.N."/>
            <person name="Elster J."/>
            <person name="Andresson O.S."/>
        </authorList>
    </citation>
    <scope>NUCLEOTIDE SEQUENCE [LARGE SCALE GENOMIC DNA]</scope>
    <source>
        <strain evidence="3 4">CCALA 953</strain>
    </source>
</reference>
<dbReference type="GO" id="GO:0003677">
    <property type="term" value="F:DNA binding"/>
    <property type="evidence" value="ECO:0007669"/>
    <property type="project" value="UniProtKB-KW"/>
</dbReference>
<evidence type="ECO:0000259" key="2">
    <source>
        <dbReference type="PROSITE" id="PS50943"/>
    </source>
</evidence>
<keyword evidence="1" id="KW-0175">Coiled coil</keyword>
<dbReference type="InterPro" id="IPR001387">
    <property type="entry name" value="Cro/C1-type_HTH"/>
</dbReference>
<dbReference type="PROSITE" id="PS50943">
    <property type="entry name" value="HTH_CROC1"/>
    <property type="match status" value="1"/>
</dbReference>
<dbReference type="Gene3D" id="1.10.260.40">
    <property type="entry name" value="lambda repressor-like DNA-binding domains"/>
    <property type="match status" value="1"/>
</dbReference>
<keyword evidence="3" id="KW-0238">DNA-binding</keyword>
<dbReference type="Proteomes" id="UP000218238">
    <property type="component" value="Unassembled WGS sequence"/>
</dbReference>
<keyword evidence="4" id="KW-1185">Reference proteome</keyword>
<feature type="coiled-coil region" evidence="1">
    <location>
        <begin position="36"/>
        <end position="63"/>
    </location>
</feature>
<comment type="caution">
    <text evidence="3">The sequence shown here is derived from an EMBL/GenBank/DDBJ whole genome shotgun (WGS) entry which is preliminary data.</text>
</comment>
<name>A0A2A2TLQ7_9CYAN</name>
<proteinExistence type="predicted"/>
<protein>
    <submittedName>
        <fullName evidence="3">DNA-binding protein</fullName>
    </submittedName>
</protein>
<dbReference type="OrthoDB" id="458956at2"/>
<sequence length="171" mass="19710">MIKDGLEYRVSQEWVIKFKQSIAAMDNSFESKINDYERWQLNRSALQCHLDKLIQEIAEYEKLINCDISQPIKIKVNSLNELPFALIKARIAAKISLDELASRLGIDIERVDEYEKTNYQCASFAEILEVSTVLGVEFESGMVRVDFEEIENVKQTILNWDRKGVNVTATT</sequence>
<accession>A0A2A2TLQ7</accession>
<feature type="domain" description="HTH cro/C1-type" evidence="2">
    <location>
        <begin position="86"/>
        <end position="141"/>
    </location>
</feature>
<gene>
    <name evidence="3" type="ORF">CK510_07965</name>
</gene>
<dbReference type="SUPFAM" id="SSF47413">
    <property type="entry name" value="lambda repressor-like DNA-binding domains"/>
    <property type="match status" value="1"/>
</dbReference>
<evidence type="ECO:0000256" key="1">
    <source>
        <dbReference type="SAM" id="Coils"/>
    </source>
</evidence>
<organism evidence="3 4">
    <name type="scientific">Brunnivagina elsteri CCALA 953</name>
    <dbReference type="NCBI Taxonomy" id="987040"/>
    <lineage>
        <taxon>Bacteria</taxon>
        <taxon>Bacillati</taxon>
        <taxon>Cyanobacteriota</taxon>
        <taxon>Cyanophyceae</taxon>
        <taxon>Nostocales</taxon>
        <taxon>Calotrichaceae</taxon>
        <taxon>Brunnivagina</taxon>
    </lineage>
</organism>